<feature type="region of interest" description="Disordered" evidence="1">
    <location>
        <begin position="1"/>
        <end position="21"/>
    </location>
</feature>
<dbReference type="EMBL" id="VSRR010044768">
    <property type="protein sequence ID" value="MPC77000.1"/>
    <property type="molecule type" value="Genomic_DNA"/>
</dbReference>
<evidence type="ECO:0000256" key="1">
    <source>
        <dbReference type="SAM" id="MobiDB-lite"/>
    </source>
</evidence>
<proteinExistence type="predicted"/>
<accession>A0A5B7HX07</accession>
<protein>
    <submittedName>
        <fullName evidence="2">Uncharacterized protein</fullName>
    </submittedName>
</protein>
<dbReference type="Proteomes" id="UP000324222">
    <property type="component" value="Unassembled WGS sequence"/>
</dbReference>
<gene>
    <name evidence="2" type="ORF">E2C01_071437</name>
</gene>
<keyword evidence="3" id="KW-1185">Reference proteome</keyword>
<evidence type="ECO:0000313" key="3">
    <source>
        <dbReference type="Proteomes" id="UP000324222"/>
    </source>
</evidence>
<name>A0A5B7HX07_PORTR</name>
<organism evidence="2 3">
    <name type="scientific">Portunus trituberculatus</name>
    <name type="common">Swimming crab</name>
    <name type="synonym">Neptunus trituberculatus</name>
    <dbReference type="NCBI Taxonomy" id="210409"/>
    <lineage>
        <taxon>Eukaryota</taxon>
        <taxon>Metazoa</taxon>
        <taxon>Ecdysozoa</taxon>
        <taxon>Arthropoda</taxon>
        <taxon>Crustacea</taxon>
        <taxon>Multicrustacea</taxon>
        <taxon>Malacostraca</taxon>
        <taxon>Eumalacostraca</taxon>
        <taxon>Eucarida</taxon>
        <taxon>Decapoda</taxon>
        <taxon>Pleocyemata</taxon>
        <taxon>Brachyura</taxon>
        <taxon>Eubrachyura</taxon>
        <taxon>Portunoidea</taxon>
        <taxon>Portunidae</taxon>
        <taxon>Portuninae</taxon>
        <taxon>Portunus</taxon>
    </lineage>
</organism>
<dbReference type="AlphaFoldDB" id="A0A5B7HX07"/>
<evidence type="ECO:0000313" key="2">
    <source>
        <dbReference type="EMBL" id="MPC77000.1"/>
    </source>
</evidence>
<comment type="caution">
    <text evidence="2">The sequence shown here is derived from an EMBL/GenBank/DDBJ whole genome shotgun (WGS) entry which is preliminary data.</text>
</comment>
<reference evidence="2 3" key="1">
    <citation type="submission" date="2019-05" db="EMBL/GenBank/DDBJ databases">
        <title>Another draft genome of Portunus trituberculatus and its Hox gene families provides insights of decapod evolution.</title>
        <authorList>
            <person name="Jeong J.-H."/>
            <person name="Song I."/>
            <person name="Kim S."/>
            <person name="Choi T."/>
            <person name="Kim D."/>
            <person name="Ryu S."/>
            <person name="Kim W."/>
        </authorList>
    </citation>
    <scope>NUCLEOTIDE SEQUENCE [LARGE SCALE GENOMIC DNA]</scope>
    <source>
        <tissue evidence="2">Muscle</tissue>
    </source>
</reference>
<sequence length="77" mass="8681">MPGPDRRGWRPGGREGRRVREIEKPSRHVLYRDPGALTPLIPYTLHLIPHACSPLVSLPYPALPCLALPLRTTPRLQ</sequence>